<name>A0A8H5GAD0_9AGAR</name>
<evidence type="ECO:0000313" key="3">
    <source>
        <dbReference type="Proteomes" id="UP000559256"/>
    </source>
</evidence>
<evidence type="ECO:0000256" key="1">
    <source>
        <dbReference type="SAM" id="MobiDB-lite"/>
    </source>
</evidence>
<feature type="region of interest" description="Disordered" evidence="1">
    <location>
        <begin position="84"/>
        <end position="115"/>
    </location>
</feature>
<reference evidence="2 3" key="1">
    <citation type="journal article" date="2020" name="ISME J.">
        <title>Uncovering the hidden diversity of litter-decomposition mechanisms in mushroom-forming fungi.</title>
        <authorList>
            <person name="Floudas D."/>
            <person name="Bentzer J."/>
            <person name="Ahren D."/>
            <person name="Johansson T."/>
            <person name="Persson P."/>
            <person name="Tunlid A."/>
        </authorList>
    </citation>
    <scope>NUCLEOTIDE SEQUENCE [LARGE SCALE GENOMIC DNA]</scope>
    <source>
        <strain evidence="2 3">CBS 291.85</strain>
    </source>
</reference>
<sequence length="539" mass="57798">MDSQSTSDVVGPSTTSPIPTASTNDSPGIHGSAVTTTVPLHSESGIGSIGTFQTQLSAAPHGSLSRPAIVTTFGYLPSIVDNATPSPVSASSTSSSSTTSTTLSTSTARTTPEVSGTLTSKWFSRATEIIRPSSNTAQTFANVGTNKQKRRISDDEDEVVQERYDKRLKQDIPHIPDENLDLQHSPADDASHQEENFSSTTLQDVGPTGEASVPGASSSAYLDDNEFAMTLQILDCCLPKDSGNVLNELNKVLRGVDTPSPTPCDSTSVPENAQIVVEDDQHRFPDVRSAPSTEQPADIGGPVVHGNDAGAQQQVYGVVNAAAQPQLYHGGVGHQNIQQRNICTAGSTISSLPYTLELPRNFQTFYGTSLSPVNTPRSSGIPQAFVPPHPPRAPSSTVYHDHATPGSYSSSAYGHQNLVTTSSAASNGTHPVSIPTNLSTSTRSRSRHPPPVSFQLPKLCQWVKPDGTLCGVNVSHLTSQDKLYDRHLNLEHFIKEADRRPTVTSSEGKKHYLCYWQGCGMSGARTWFKKHFKDHLYEL</sequence>
<feature type="compositionally biased region" description="Polar residues" evidence="1">
    <location>
        <begin position="422"/>
        <end position="438"/>
    </location>
</feature>
<feature type="compositionally biased region" description="Low complexity" evidence="1">
    <location>
        <begin position="84"/>
        <end position="112"/>
    </location>
</feature>
<feature type="region of interest" description="Disordered" evidence="1">
    <location>
        <begin position="1"/>
        <end position="34"/>
    </location>
</feature>
<dbReference type="AlphaFoldDB" id="A0A8H5GAD0"/>
<feature type="region of interest" description="Disordered" evidence="1">
    <location>
        <begin position="171"/>
        <end position="217"/>
    </location>
</feature>
<keyword evidence="3" id="KW-1185">Reference proteome</keyword>
<dbReference type="EMBL" id="JAACJM010000042">
    <property type="protein sequence ID" value="KAF5361136.1"/>
    <property type="molecule type" value="Genomic_DNA"/>
</dbReference>
<feature type="region of interest" description="Disordered" evidence="1">
    <location>
        <begin position="135"/>
        <end position="159"/>
    </location>
</feature>
<feature type="region of interest" description="Disordered" evidence="1">
    <location>
        <begin position="422"/>
        <end position="450"/>
    </location>
</feature>
<evidence type="ECO:0000313" key="2">
    <source>
        <dbReference type="EMBL" id="KAF5361136.1"/>
    </source>
</evidence>
<accession>A0A8H5GAD0</accession>
<feature type="compositionally biased region" description="Low complexity" evidence="1">
    <location>
        <begin position="12"/>
        <end position="23"/>
    </location>
</feature>
<feature type="compositionally biased region" description="Polar residues" evidence="1">
    <location>
        <begin position="135"/>
        <end position="146"/>
    </location>
</feature>
<comment type="caution">
    <text evidence="2">The sequence shown here is derived from an EMBL/GenBank/DDBJ whole genome shotgun (WGS) entry which is preliminary data.</text>
</comment>
<protein>
    <submittedName>
        <fullName evidence="2">Uncharacterized protein</fullName>
    </submittedName>
</protein>
<organism evidence="2 3">
    <name type="scientific">Tetrapyrgos nigripes</name>
    <dbReference type="NCBI Taxonomy" id="182062"/>
    <lineage>
        <taxon>Eukaryota</taxon>
        <taxon>Fungi</taxon>
        <taxon>Dikarya</taxon>
        <taxon>Basidiomycota</taxon>
        <taxon>Agaricomycotina</taxon>
        <taxon>Agaricomycetes</taxon>
        <taxon>Agaricomycetidae</taxon>
        <taxon>Agaricales</taxon>
        <taxon>Marasmiineae</taxon>
        <taxon>Marasmiaceae</taxon>
        <taxon>Tetrapyrgos</taxon>
    </lineage>
</organism>
<proteinExistence type="predicted"/>
<dbReference type="Proteomes" id="UP000559256">
    <property type="component" value="Unassembled WGS sequence"/>
</dbReference>
<feature type="compositionally biased region" description="Basic and acidic residues" evidence="1">
    <location>
        <begin position="186"/>
        <end position="195"/>
    </location>
</feature>
<gene>
    <name evidence="2" type="ORF">D9758_009031</name>
</gene>